<dbReference type="NCBIfam" id="TIGR04269">
    <property type="entry name" value="SAM_SPASM_FxsB"/>
    <property type="match status" value="1"/>
</dbReference>
<proteinExistence type="predicted"/>
<evidence type="ECO:0000256" key="1">
    <source>
        <dbReference type="ARBA" id="ARBA00001966"/>
    </source>
</evidence>
<keyword evidence="2" id="KW-0004">4Fe-4S</keyword>
<dbReference type="PANTHER" id="PTHR43273:SF8">
    <property type="entry name" value="RADICAL SAM DOMAIN PROTEIN"/>
    <property type="match status" value="1"/>
</dbReference>
<dbReference type="AlphaFoldDB" id="A0A8J3QFJ4"/>
<evidence type="ECO:0000313" key="9">
    <source>
        <dbReference type="Proteomes" id="UP000612899"/>
    </source>
</evidence>
<keyword evidence="3" id="KW-0949">S-adenosyl-L-methionine</keyword>
<dbReference type="GO" id="GO:0046872">
    <property type="term" value="F:metal ion binding"/>
    <property type="evidence" value="ECO:0007669"/>
    <property type="project" value="UniProtKB-KW"/>
</dbReference>
<dbReference type="SFLD" id="SFLDG01386">
    <property type="entry name" value="main_SPASM_domain-containing"/>
    <property type="match status" value="1"/>
</dbReference>
<sequence length="380" mass="41403">MPARPAIRQVLLKVHSRCNLSCTYCYIYTFADQTWLTQPRCMSRETIDLAAKRIAEHALLHELAEVQVIVHGGEPLLAGVAVLDYLATTIRMQAPQSTRVAFGLQTNGLLLNEEFLALFRKHGFRVGVSLDGGRADNDRHRRFADGRGSFDGVAAALETLRKEPSVYSGILATIDLRNDPVQTYRELAGFAPPRIDFLLPHGNWETPPPGRSPGGQDTPYGDWLIAAFDEYYTTPTAARPSVRIFDSILSLLMGGPSGSESLGLEPVDLLTVETDGSIEQGDVLKTVGVGQAATGMHLTTHSFDDALEHPGLRARLGGLANLGPQCRQCPLVKVCGGGHYAHRFSPDNGFSNPSVYCPDLTVLIGHVRARVLRDLQPCQP</sequence>
<dbReference type="PROSITE" id="PS01305">
    <property type="entry name" value="MOAA_NIFB_PQQE"/>
    <property type="match status" value="1"/>
</dbReference>
<dbReference type="InterPro" id="IPR023867">
    <property type="entry name" value="Sulphatase_maturase_rSAM"/>
</dbReference>
<dbReference type="SFLD" id="SFLDG01067">
    <property type="entry name" value="SPASM/twitch_domain_containing"/>
    <property type="match status" value="1"/>
</dbReference>
<dbReference type="SFLD" id="SFLDS00029">
    <property type="entry name" value="Radical_SAM"/>
    <property type="match status" value="1"/>
</dbReference>
<gene>
    <name evidence="8" type="ORF">Rhe02_67570</name>
</gene>
<dbReference type="GO" id="GO:0051539">
    <property type="term" value="F:4 iron, 4 sulfur cluster binding"/>
    <property type="evidence" value="ECO:0007669"/>
    <property type="project" value="UniProtKB-KW"/>
</dbReference>
<evidence type="ECO:0000256" key="4">
    <source>
        <dbReference type="ARBA" id="ARBA00022723"/>
    </source>
</evidence>
<dbReference type="PANTHER" id="PTHR43273">
    <property type="entry name" value="ANAEROBIC SULFATASE-MATURATING ENZYME HOMOLOG ASLB-RELATED"/>
    <property type="match status" value="1"/>
</dbReference>
<organism evidence="8 9">
    <name type="scientific">Rhizocola hellebori</name>
    <dbReference type="NCBI Taxonomy" id="1392758"/>
    <lineage>
        <taxon>Bacteria</taxon>
        <taxon>Bacillati</taxon>
        <taxon>Actinomycetota</taxon>
        <taxon>Actinomycetes</taxon>
        <taxon>Micromonosporales</taxon>
        <taxon>Micromonosporaceae</taxon>
        <taxon>Rhizocola</taxon>
    </lineage>
</organism>
<dbReference type="EMBL" id="BONY01000053">
    <property type="protein sequence ID" value="GIH08690.1"/>
    <property type="molecule type" value="Genomic_DNA"/>
</dbReference>
<dbReference type="InterPro" id="IPR007197">
    <property type="entry name" value="rSAM"/>
</dbReference>
<evidence type="ECO:0000259" key="7">
    <source>
        <dbReference type="PROSITE" id="PS51918"/>
    </source>
</evidence>
<reference evidence="8" key="1">
    <citation type="submission" date="2021-01" db="EMBL/GenBank/DDBJ databases">
        <title>Whole genome shotgun sequence of Rhizocola hellebori NBRC 109834.</title>
        <authorList>
            <person name="Komaki H."/>
            <person name="Tamura T."/>
        </authorList>
    </citation>
    <scope>NUCLEOTIDE SEQUENCE</scope>
    <source>
        <strain evidence="8">NBRC 109834</strain>
    </source>
</reference>
<evidence type="ECO:0000256" key="6">
    <source>
        <dbReference type="ARBA" id="ARBA00023014"/>
    </source>
</evidence>
<dbReference type="RefSeq" id="WP_203912439.1">
    <property type="nucleotide sequence ID" value="NZ_BONY01000053.1"/>
</dbReference>
<protein>
    <recommendedName>
        <fullName evidence="7">Radical SAM core domain-containing protein</fullName>
    </recommendedName>
</protein>
<evidence type="ECO:0000313" key="8">
    <source>
        <dbReference type="EMBL" id="GIH08690.1"/>
    </source>
</evidence>
<feature type="domain" description="Radical SAM core" evidence="7">
    <location>
        <begin position="4"/>
        <end position="235"/>
    </location>
</feature>
<name>A0A8J3QFJ4_9ACTN</name>
<dbReference type="PROSITE" id="PS51918">
    <property type="entry name" value="RADICAL_SAM"/>
    <property type="match status" value="1"/>
</dbReference>
<keyword evidence="6" id="KW-0411">Iron-sulfur</keyword>
<keyword evidence="9" id="KW-1185">Reference proteome</keyword>
<dbReference type="Gene3D" id="3.20.20.70">
    <property type="entry name" value="Aldolase class I"/>
    <property type="match status" value="1"/>
</dbReference>
<dbReference type="Proteomes" id="UP000612899">
    <property type="component" value="Unassembled WGS sequence"/>
</dbReference>
<evidence type="ECO:0000256" key="3">
    <source>
        <dbReference type="ARBA" id="ARBA00022691"/>
    </source>
</evidence>
<evidence type="ECO:0000256" key="5">
    <source>
        <dbReference type="ARBA" id="ARBA00023004"/>
    </source>
</evidence>
<dbReference type="InterPro" id="IPR058240">
    <property type="entry name" value="rSAM_sf"/>
</dbReference>
<dbReference type="GO" id="GO:0016491">
    <property type="term" value="F:oxidoreductase activity"/>
    <property type="evidence" value="ECO:0007669"/>
    <property type="project" value="InterPro"/>
</dbReference>
<dbReference type="InterPro" id="IPR013785">
    <property type="entry name" value="Aldolase_TIM"/>
</dbReference>
<dbReference type="InterPro" id="IPR026335">
    <property type="entry name" value="rSAM_SPASM_FxsB"/>
</dbReference>
<dbReference type="SFLD" id="SFLDG01072">
    <property type="entry name" value="dehydrogenase_like"/>
    <property type="match status" value="1"/>
</dbReference>
<accession>A0A8J3QFJ4</accession>
<comment type="cofactor">
    <cofactor evidence="1">
        <name>[4Fe-4S] cluster</name>
        <dbReference type="ChEBI" id="CHEBI:49883"/>
    </cofactor>
</comment>
<dbReference type="InterPro" id="IPR000385">
    <property type="entry name" value="MoaA_NifB_PqqE_Fe-S-bd_CS"/>
</dbReference>
<dbReference type="Pfam" id="PF04055">
    <property type="entry name" value="Radical_SAM"/>
    <property type="match status" value="1"/>
</dbReference>
<keyword evidence="5" id="KW-0408">Iron</keyword>
<dbReference type="CDD" id="cd01335">
    <property type="entry name" value="Radical_SAM"/>
    <property type="match status" value="1"/>
</dbReference>
<dbReference type="SUPFAM" id="SSF102114">
    <property type="entry name" value="Radical SAM enzymes"/>
    <property type="match status" value="1"/>
</dbReference>
<comment type="caution">
    <text evidence="8">The sequence shown here is derived from an EMBL/GenBank/DDBJ whole genome shotgun (WGS) entry which is preliminary data.</text>
</comment>
<evidence type="ECO:0000256" key="2">
    <source>
        <dbReference type="ARBA" id="ARBA00022485"/>
    </source>
</evidence>
<keyword evidence="4" id="KW-0479">Metal-binding</keyword>